<reference evidence="1" key="1">
    <citation type="submission" date="2019-11" db="UniProtKB">
        <authorList>
            <consortium name="WormBaseParasite"/>
        </authorList>
    </citation>
    <scope>IDENTIFICATION</scope>
</reference>
<name>A0A5K3F0Q3_MESCO</name>
<proteinExistence type="predicted"/>
<evidence type="ECO:0000313" key="1">
    <source>
        <dbReference type="WBParaSite" id="MCU_004502-RA"/>
    </source>
</evidence>
<dbReference type="AlphaFoldDB" id="A0A5K3F0Q3"/>
<dbReference type="WBParaSite" id="MCU_004502-RA">
    <property type="protein sequence ID" value="MCU_004502-RA"/>
    <property type="gene ID" value="MCU_004502"/>
</dbReference>
<sequence>MNIAKSCLLCCCDSCLRTVLNPVAPPLTQGSPFRSADPQLPPHSDEYLSWIILTPRSRC</sequence>
<accession>A0A5K3F0Q3</accession>
<protein>
    <submittedName>
        <fullName evidence="1">Secreted protein</fullName>
    </submittedName>
</protein>
<organism evidence="1">
    <name type="scientific">Mesocestoides corti</name>
    <name type="common">Flatworm</name>
    <dbReference type="NCBI Taxonomy" id="53468"/>
    <lineage>
        <taxon>Eukaryota</taxon>
        <taxon>Metazoa</taxon>
        <taxon>Spiralia</taxon>
        <taxon>Lophotrochozoa</taxon>
        <taxon>Platyhelminthes</taxon>
        <taxon>Cestoda</taxon>
        <taxon>Eucestoda</taxon>
        <taxon>Cyclophyllidea</taxon>
        <taxon>Mesocestoididae</taxon>
        <taxon>Mesocestoides</taxon>
    </lineage>
</organism>